<proteinExistence type="predicted"/>
<accession>A0A812M929</accession>
<sequence length="211" mass="22917">ELPAVLSVSLGTDRRSTTQLIGWGLRERDAFEEELPGLCSRATAAHCERNALHMALKQLKMSTQITPLQPSATNEWDTADQLGGGIPSDTQRSSSWDDAGASAPADLVNGKNPSLEIEEKSEGLPTGGHEDGQPVDSGEVFQSLSQRRFIRDEYLERVQNFCDQAQEGVMEALSVALKVTPGEDARKWLKVAEDALRTATASRALDQRAGQ</sequence>
<gene>
    <name evidence="2" type="ORF">SNEC2469_LOCUS5987</name>
</gene>
<dbReference type="EMBL" id="CAJNJA010010725">
    <property type="protein sequence ID" value="CAE7261536.1"/>
    <property type="molecule type" value="Genomic_DNA"/>
</dbReference>
<keyword evidence="3" id="KW-1185">Reference proteome</keyword>
<evidence type="ECO:0000313" key="3">
    <source>
        <dbReference type="Proteomes" id="UP000601435"/>
    </source>
</evidence>
<dbReference type="OrthoDB" id="10561470at2759"/>
<feature type="compositionally biased region" description="Basic and acidic residues" evidence="1">
    <location>
        <begin position="117"/>
        <end position="132"/>
    </location>
</feature>
<feature type="non-terminal residue" evidence="2">
    <location>
        <position position="1"/>
    </location>
</feature>
<comment type="caution">
    <text evidence="2">The sequence shown here is derived from an EMBL/GenBank/DDBJ whole genome shotgun (WGS) entry which is preliminary data.</text>
</comment>
<evidence type="ECO:0000256" key="1">
    <source>
        <dbReference type="SAM" id="MobiDB-lite"/>
    </source>
</evidence>
<feature type="region of interest" description="Disordered" evidence="1">
    <location>
        <begin position="74"/>
        <end position="138"/>
    </location>
</feature>
<protein>
    <submittedName>
        <fullName evidence="2">Uncharacterized protein</fullName>
    </submittedName>
</protein>
<name>A0A812M929_9DINO</name>
<feature type="non-terminal residue" evidence="2">
    <location>
        <position position="211"/>
    </location>
</feature>
<evidence type="ECO:0000313" key="2">
    <source>
        <dbReference type="EMBL" id="CAE7261536.1"/>
    </source>
</evidence>
<organism evidence="2 3">
    <name type="scientific">Symbiodinium necroappetens</name>
    <dbReference type="NCBI Taxonomy" id="1628268"/>
    <lineage>
        <taxon>Eukaryota</taxon>
        <taxon>Sar</taxon>
        <taxon>Alveolata</taxon>
        <taxon>Dinophyceae</taxon>
        <taxon>Suessiales</taxon>
        <taxon>Symbiodiniaceae</taxon>
        <taxon>Symbiodinium</taxon>
    </lineage>
</organism>
<dbReference type="AlphaFoldDB" id="A0A812M929"/>
<reference evidence="2" key="1">
    <citation type="submission" date="2021-02" db="EMBL/GenBank/DDBJ databases">
        <authorList>
            <person name="Dougan E. K."/>
            <person name="Rhodes N."/>
            <person name="Thang M."/>
            <person name="Chan C."/>
        </authorList>
    </citation>
    <scope>NUCLEOTIDE SEQUENCE</scope>
</reference>
<dbReference type="Proteomes" id="UP000601435">
    <property type="component" value="Unassembled WGS sequence"/>
</dbReference>